<evidence type="ECO:0000256" key="5">
    <source>
        <dbReference type="ARBA" id="ARBA00038306"/>
    </source>
</evidence>
<dbReference type="PANTHER" id="PTHR34001:SF3">
    <property type="entry name" value="BLL7405 PROTEIN"/>
    <property type="match status" value="1"/>
</dbReference>
<feature type="signal peptide" evidence="6">
    <location>
        <begin position="1"/>
        <end position="33"/>
    </location>
</feature>
<evidence type="ECO:0000256" key="3">
    <source>
        <dbReference type="ARBA" id="ARBA00023136"/>
    </source>
</evidence>
<evidence type="ECO:0000256" key="6">
    <source>
        <dbReference type="SAM" id="SignalP"/>
    </source>
</evidence>
<keyword evidence="3" id="KW-0472">Membrane</keyword>
<keyword evidence="9" id="KW-1185">Reference proteome</keyword>
<keyword evidence="2 6" id="KW-0732">Signal</keyword>
<dbReference type="OrthoDB" id="9815357at2"/>
<dbReference type="Gene3D" id="2.40.160.20">
    <property type="match status" value="1"/>
</dbReference>
<dbReference type="InterPro" id="IPR027385">
    <property type="entry name" value="Beta-barrel_OMP"/>
</dbReference>
<dbReference type="GO" id="GO:0009279">
    <property type="term" value="C:cell outer membrane"/>
    <property type="evidence" value="ECO:0007669"/>
    <property type="project" value="UniProtKB-SubCell"/>
</dbReference>
<evidence type="ECO:0000256" key="4">
    <source>
        <dbReference type="ARBA" id="ARBA00023237"/>
    </source>
</evidence>
<evidence type="ECO:0000313" key="8">
    <source>
        <dbReference type="EMBL" id="PRH85209.1"/>
    </source>
</evidence>
<dbReference type="PANTHER" id="PTHR34001">
    <property type="entry name" value="BLL7405 PROTEIN"/>
    <property type="match status" value="1"/>
</dbReference>
<comment type="caution">
    <text evidence="8">The sequence shown here is derived from an EMBL/GenBank/DDBJ whole genome shotgun (WGS) entry which is preliminary data.</text>
</comment>
<dbReference type="InterPro" id="IPR011250">
    <property type="entry name" value="OMP/PagP_B-barrel"/>
</dbReference>
<dbReference type="SUPFAM" id="SSF56925">
    <property type="entry name" value="OMPA-like"/>
    <property type="match status" value="1"/>
</dbReference>
<dbReference type="AlphaFoldDB" id="A0A2S9Q795"/>
<sequence length="238" mass="25780">MPSTGQSIPNRNCPMRLRLALAALLASASPVLAADLGYTTAEPVAPVVPYSWTGFYVGAHAGAVFGNAKISADTGGYRQNFNSTGFIGGLHAGYNYQFENNLVIGLEGDIDYTFLSKTHHSVAGAVPYSVRFKSDWQGSIRGRVGYAFDRFLPYLTAGVAFANQKYDVNAPGLGAYSASTTRTGWTVGAGLEYALNENWSVRGEVRYSDFGKWRIRAANPGKVRFRETMALLGVSYKF</sequence>
<organism evidence="8 9">
    <name type="scientific">Labrys okinawensis</name>
    <dbReference type="NCBI Taxonomy" id="346911"/>
    <lineage>
        <taxon>Bacteria</taxon>
        <taxon>Pseudomonadati</taxon>
        <taxon>Pseudomonadota</taxon>
        <taxon>Alphaproteobacteria</taxon>
        <taxon>Hyphomicrobiales</taxon>
        <taxon>Xanthobacteraceae</taxon>
        <taxon>Labrys</taxon>
    </lineage>
</organism>
<reference evidence="8 9" key="1">
    <citation type="submission" date="2018-02" db="EMBL/GenBank/DDBJ databases">
        <title>Whole genome sequencing of endophytic bacterium.</title>
        <authorList>
            <person name="Eedara R."/>
            <person name="Podile A.R."/>
        </authorList>
    </citation>
    <scope>NUCLEOTIDE SEQUENCE [LARGE SCALE GENOMIC DNA]</scope>
    <source>
        <strain evidence="8 9">RP1T</strain>
    </source>
</reference>
<name>A0A2S9Q795_9HYPH</name>
<dbReference type="InterPro" id="IPR006315">
    <property type="entry name" value="OM_autotransptr_brl_dom"/>
</dbReference>
<keyword evidence="4" id="KW-0998">Cell outer membrane</keyword>
<proteinExistence type="inferred from homology"/>
<feature type="domain" description="Outer membrane protein beta-barrel" evidence="7">
    <location>
        <begin position="21"/>
        <end position="238"/>
    </location>
</feature>
<evidence type="ECO:0000256" key="1">
    <source>
        <dbReference type="ARBA" id="ARBA00004442"/>
    </source>
</evidence>
<dbReference type="NCBIfam" id="TIGR01414">
    <property type="entry name" value="autotrans_barl"/>
    <property type="match status" value="1"/>
</dbReference>
<comment type="subcellular location">
    <subcellularLocation>
        <location evidence="1">Cell outer membrane</location>
    </subcellularLocation>
</comment>
<dbReference type="Pfam" id="PF13505">
    <property type="entry name" value="OMP_b-brl"/>
    <property type="match status" value="1"/>
</dbReference>
<dbReference type="InterPro" id="IPR051692">
    <property type="entry name" value="OMP-like"/>
</dbReference>
<evidence type="ECO:0000259" key="7">
    <source>
        <dbReference type="Pfam" id="PF13505"/>
    </source>
</evidence>
<dbReference type="EMBL" id="PUEJ01000009">
    <property type="protein sequence ID" value="PRH85209.1"/>
    <property type="molecule type" value="Genomic_DNA"/>
</dbReference>
<gene>
    <name evidence="8" type="ORF">C5L14_22390</name>
</gene>
<protein>
    <recommendedName>
        <fullName evidence="7">Outer membrane protein beta-barrel domain-containing protein</fullName>
    </recommendedName>
</protein>
<evidence type="ECO:0000256" key="2">
    <source>
        <dbReference type="ARBA" id="ARBA00022729"/>
    </source>
</evidence>
<comment type="similarity">
    <text evidence="5">Belongs to the Omp25/RopB family.</text>
</comment>
<feature type="chain" id="PRO_5015671617" description="Outer membrane protein beta-barrel domain-containing protein" evidence="6">
    <location>
        <begin position="34"/>
        <end position="238"/>
    </location>
</feature>
<evidence type="ECO:0000313" key="9">
    <source>
        <dbReference type="Proteomes" id="UP000237682"/>
    </source>
</evidence>
<dbReference type="Proteomes" id="UP000237682">
    <property type="component" value="Unassembled WGS sequence"/>
</dbReference>
<accession>A0A2S9Q795</accession>